<comment type="caution">
    <text evidence="6">The sequence shown here is derived from an EMBL/GenBank/DDBJ whole genome shotgun (WGS) entry which is preliminary data.</text>
</comment>
<dbReference type="Pfam" id="PF16076">
    <property type="entry name" value="Acyltransf_C"/>
    <property type="match status" value="1"/>
</dbReference>
<keyword evidence="3 6" id="KW-0012">Acyltransferase</keyword>
<evidence type="ECO:0000259" key="5">
    <source>
        <dbReference type="SMART" id="SM00563"/>
    </source>
</evidence>
<dbReference type="InterPro" id="IPR002123">
    <property type="entry name" value="Plipid/glycerol_acylTrfase"/>
</dbReference>
<keyword evidence="4" id="KW-1133">Transmembrane helix</keyword>
<dbReference type="GO" id="GO:0036149">
    <property type="term" value="P:phosphatidylinositol acyl-chain remodeling"/>
    <property type="evidence" value="ECO:0007669"/>
    <property type="project" value="TreeGrafter"/>
</dbReference>
<organism evidence="6 7">
    <name type="scientific">Metschnikowia bicuspidata var. bicuspidata NRRL YB-4993</name>
    <dbReference type="NCBI Taxonomy" id="869754"/>
    <lineage>
        <taxon>Eukaryota</taxon>
        <taxon>Fungi</taxon>
        <taxon>Dikarya</taxon>
        <taxon>Ascomycota</taxon>
        <taxon>Saccharomycotina</taxon>
        <taxon>Pichiomycetes</taxon>
        <taxon>Metschnikowiaceae</taxon>
        <taxon>Metschnikowia</taxon>
    </lineage>
</organism>
<sequence>MALLSRNHWPFVFFRTAVCVVVFVLGILALRVDQIIVWTTLRRIPRWYYTCMDLTKFYFLQLIVFVTSFASPCKIKISFRATELPELNTFRVDASGNLISSLSRNAIFISNHQIYTDWIFLWFLAYTSNLANSIYIVIKESLSRVPLLGPGMLNFRFLFLLRKWENDKVNLTNRLLAIDADARGMGPAAGVSLVSSSHSASPSIVQWPKGMSGNSEDISNYQLVIFPEGTVLSPHTRERSNRYADKMDRPRFNHLLLPRARGLFLMLRLLRNTLAVVYDVSCGYSGLNPDEYGEEKFTLKKLYLQGLGPSAVNYFIRGFPIKDIPLGDDDNLDVDDVDPKTLEQFEDWLYNVWCEKDKLMKSFYETGSFVVDDDETMQTVVAKFKLKQRFEILTLFAIPGTLLLLAYWIVKKIVNIYTASA</sequence>
<evidence type="ECO:0000256" key="4">
    <source>
        <dbReference type="SAM" id="Phobius"/>
    </source>
</evidence>
<keyword evidence="7" id="KW-1185">Reference proteome</keyword>
<dbReference type="SUPFAM" id="SSF69593">
    <property type="entry name" value="Glycerol-3-phosphate (1)-acyltransferase"/>
    <property type="match status" value="1"/>
</dbReference>
<feature type="transmembrane region" description="Helical" evidence="4">
    <location>
        <begin position="392"/>
        <end position="410"/>
    </location>
</feature>
<dbReference type="RefSeq" id="XP_018711755.1">
    <property type="nucleotide sequence ID" value="XM_018857518.1"/>
</dbReference>
<evidence type="ECO:0000313" key="6">
    <source>
        <dbReference type="EMBL" id="OBA21245.1"/>
    </source>
</evidence>
<protein>
    <submittedName>
        <fullName evidence="6">Acyltransferase-domain-containing protein</fullName>
    </submittedName>
</protein>
<reference evidence="6 7" key="1">
    <citation type="submission" date="2016-05" db="EMBL/GenBank/DDBJ databases">
        <title>Comparative genomics of biotechnologically important yeasts.</title>
        <authorList>
            <consortium name="DOE Joint Genome Institute"/>
            <person name="Riley R."/>
            <person name="Haridas S."/>
            <person name="Wolfe K.H."/>
            <person name="Lopes M.R."/>
            <person name="Hittinger C.T."/>
            <person name="Goker M."/>
            <person name="Salamov A."/>
            <person name="Wisecaver J."/>
            <person name="Long T.M."/>
            <person name="Aerts A.L."/>
            <person name="Barry K."/>
            <person name="Choi C."/>
            <person name="Clum A."/>
            <person name="Coughlan A.Y."/>
            <person name="Deshpande S."/>
            <person name="Douglass A.P."/>
            <person name="Hanson S.J."/>
            <person name="Klenk H.-P."/>
            <person name="LaButti K."/>
            <person name="Lapidus A."/>
            <person name="Lindquist E."/>
            <person name="Lipzen A."/>
            <person name="Meier-kolthoff J.P."/>
            <person name="Ohm R.A."/>
            <person name="Otillar R.P."/>
            <person name="Pangilinan J."/>
            <person name="Peng Y."/>
            <person name="Rokas A."/>
            <person name="Rosa C.A."/>
            <person name="Scheuner C."/>
            <person name="Sibirny A.A."/>
            <person name="Slot J.C."/>
            <person name="Stielow J.B."/>
            <person name="Sun H."/>
            <person name="Kurtzman C.P."/>
            <person name="Blackwell M."/>
            <person name="Grigoriev I.V."/>
            <person name="Jeffries T.W."/>
        </authorList>
    </citation>
    <scope>NUCLEOTIDE SEQUENCE [LARGE SCALE GENOMIC DNA]</scope>
    <source>
        <strain evidence="6 7">NRRL YB-4993</strain>
    </source>
</reference>
<dbReference type="GeneID" id="30030494"/>
<dbReference type="GO" id="GO:0016746">
    <property type="term" value="F:acyltransferase activity"/>
    <property type="evidence" value="ECO:0007669"/>
    <property type="project" value="UniProtKB-KW"/>
</dbReference>
<dbReference type="CDD" id="cd07990">
    <property type="entry name" value="LPLAT_LCLAT1-like"/>
    <property type="match status" value="1"/>
</dbReference>
<proteinExistence type="inferred from homology"/>
<dbReference type="EMBL" id="LXTC01000003">
    <property type="protein sequence ID" value="OBA21245.1"/>
    <property type="molecule type" value="Genomic_DNA"/>
</dbReference>
<feature type="domain" description="Phospholipid/glycerol acyltransferase" evidence="5">
    <location>
        <begin position="106"/>
        <end position="264"/>
    </location>
</feature>
<accession>A0A1A0HB81</accession>
<keyword evidence="2 6" id="KW-0808">Transferase</keyword>
<feature type="transmembrane region" description="Helical" evidence="4">
    <location>
        <begin position="118"/>
        <end position="138"/>
    </location>
</feature>
<dbReference type="Proteomes" id="UP000092555">
    <property type="component" value="Unassembled WGS sequence"/>
</dbReference>
<dbReference type="GO" id="GO:0005783">
    <property type="term" value="C:endoplasmic reticulum"/>
    <property type="evidence" value="ECO:0007669"/>
    <property type="project" value="TreeGrafter"/>
</dbReference>
<gene>
    <name evidence="6" type="ORF">METBIDRAFT_42249</name>
</gene>
<dbReference type="AlphaFoldDB" id="A0A1A0HB81"/>
<evidence type="ECO:0000256" key="3">
    <source>
        <dbReference type="ARBA" id="ARBA00023315"/>
    </source>
</evidence>
<dbReference type="InterPro" id="IPR032098">
    <property type="entry name" value="Acyltransf_C"/>
</dbReference>
<dbReference type="STRING" id="869754.A0A1A0HB81"/>
<feature type="transmembrane region" description="Helical" evidence="4">
    <location>
        <begin position="12"/>
        <end position="32"/>
    </location>
</feature>
<keyword evidence="4" id="KW-0812">Transmembrane</keyword>
<dbReference type="Pfam" id="PF01553">
    <property type="entry name" value="Acyltransferase"/>
    <property type="match status" value="1"/>
</dbReference>
<dbReference type="PANTHER" id="PTHR10983:SF16">
    <property type="entry name" value="LYSOCARDIOLIPIN ACYLTRANSFERASE 1"/>
    <property type="match status" value="1"/>
</dbReference>
<keyword evidence="4" id="KW-0472">Membrane</keyword>
<dbReference type="PANTHER" id="PTHR10983">
    <property type="entry name" value="1-ACYLGLYCEROL-3-PHOSPHATE ACYLTRANSFERASE-RELATED"/>
    <property type="match status" value="1"/>
</dbReference>
<dbReference type="OrthoDB" id="189226at2759"/>
<dbReference type="SMART" id="SM00563">
    <property type="entry name" value="PlsC"/>
    <property type="match status" value="1"/>
</dbReference>
<evidence type="ECO:0000313" key="7">
    <source>
        <dbReference type="Proteomes" id="UP000092555"/>
    </source>
</evidence>
<name>A0A1A0HB81_9ASCO</name>
<evidence type="ECO:0000256" key="1">
    <source>
        <dbReference type="ARBA" id="ARBA00008655"/>
    </source>
</evidence>
<evidence type="ECO:0000256" key="2">
    <source>
        <dbReference type="ARBA" id="ARBA00022679"/>
    </source>
</evidence>
<comment type="similarity">
    <text evidence="1">Belongs to the 1-acyl-sn-glycerol-3-phosphate acyltransferase family.</text>
</comment>